<organism evidence="6 7">
    <name type="scientific">Aequorivita xiaoshiensis</name>
    <dbReference type="NCBI Taxonomy" id="2874476"/>
    <lineage>
        <taxon>Bacteria</taxon>
        <taxon>Pseudomonadati</taxon>
        <taxon>Bacteroidota</taxon>
        <taxon>Flavobacteriia</taxon>
        <taxon>Flavobacteriales</taxon>
        <taxon>Flavobacteriaceae</taxon>
        <taxon>Aequorivita</taxon>
    </lineage>
</organism>
<keyword evidence="1 6" id="KW-0489">Methyltransferase</keyword>
<dbReference type="PROSITE" id="PS51683">
    <property type="entry name" value="SAM_OMT_II"/>
    <property type="match status" value="1"/>
</dbReference>
<dbReference type="InterPro" id="IPR036388">
    <property type="entry name" value="WH-like_DNA-bd_sf"/>
</dbReference>
<dbReference type="SUPFAM" id="SSF53335">
    <property type="entry name" value="S-adenosyl-L-methionine-dependent methyltransferases"/>
    <property type="match status" value="1"/>
</dbReference>
<dbReference type="InterPro" id="IPR001077">
    <property type="entry name" value="COMT_C"/>
</dbReference>
<keyword evidence="2" id="KW-0808">Transferase</keyword>
<evidence type="ECO:0000313" key="6">
    <source>
        <dbReference type="EMBL" id="MCG2430640.1"/>
    </source>
</evidence>
<evidence type="ECO:0000259" key="5">
    <source>
        <dbReference type="Pfam" id="PF21212"/>
    </source>
</evidence>
<dbReference type="InterPro" id="IPR029063">
    <property type="entry name" value="SAM-dependent_MTases_sf"/>
</dbReference>
<dbReference type="EMBL" id="JAIRBB010000003">
    <property type="protein sequence ID" value="MCG2430640.1"/>
    <property type="molecule type" value="Genomic_DNA"/>
</dbReference>
<feature type="domain" description="O-methyltransferase C-terminal" evidence="4">
    <location>
        <begin position="120"/>
        <end position="334"/>
    </location>
</feature>
<sequence length="357" mass="40204">MQANKKNINAFEALEEAHRIAFAPFVFQASVSLRKLGILDYIFENRKGGGPTAEEISEKLSLSSYGVGVLLEIAETSNIVNKCEAGKYELSKVGYFLNYDTTTSVNLNFTNEVCYKGLFHLDDAIKTGKPEGLKELGEWPTIYEGLSKLQPEEQKAWFDFDHHYSDNIFDEALQKIFQKDIKTLFDIGGNTGKFSIKCAEFNKEVNITIVDLPGQLKIALANAEKRGFKDSITGHPIDWLSENPQIPTDADLIWMCQFLDCFSEDEILKILKTCADSMDDNAELIIVETFTDRQAFKASQFILEATSLYFTVLANGNSKMYPASVFIKLIEDAGLQLHEDCKIGEYHTMLVCKKKSQ</sequence>
<dbReference type="Gene3D" id="1.20.58.1390">
    <property type="match status" value="1"/>
</dbReference>
<evidence type="ECO:0000256" key="1">
    <source>
        <dbReference type="ARBA" id="ARBA00022603"/>
    </source>
</evidence>
<dbReference type="RefSeq" id="WP_237607820.1">
    <property type="nucleotide sequence ID" value="NZ_JAIRBB010000003.1"/>
</dbReference>
<proteinExistence type="predicted"/>
<dbReference type="PANTHER" id="PTHR43712:SF2">
    <property type="entry name" value="O-METHYLTRANSFERASE CICE"/>
    <property type="match status" value="1"/>
</dbReference>
<dbReference type="InterPro" id="IPR016461">
    <property type="entry name" value="COMT-like"/>
</dbReference>
<feature type="domain" description="BVU-1015-like N-terminal dimerisation-like" evidence="5">
    <location>
        <begin position="17"/>
        <end position="82"/>
    </location>
</feature>
<name>A0A9X1QZX4_9FLAO</name>
<evidence type="ECO:0000256" key="3">
    <source>
        <dbReference type="ARBA" id="ARBA00022691"/>
    </source>
</evidence>
<reference evidence="6" key="1">
    <citation type="submission" date="2021-09" db="EMBL/GenBank/DDBJ databases">
        <title>Genome of Aequorivita sp. strain F64183.</title>
        <authorList>
            <person name="Wang Y."/>
        </authorList>
    </citation>
    <scope>NUCLEOTIDE SEQUENCE</scope>
    <source>
        <strain evidence="6">F64183</strain>
    </source>
</reference>
<evidence type="ECO:0000256" key="2">
    <source>
        <dbReference type="ARBA" id="ARBA00022679"/>
    </source>
</evidence>
<keyword evidence="7" id="KW-1185">Reference proteome</keyword>
<comment type="caution">
    <text evidence="6">The sequence shown here is derived from an EMBL/GenBank/DDBJ whole genome shotgun (WGS) entry which is preliminary data.</text>
</comment>
<accession>A0A9X1QZX4</accession>
<keyword evidence="3" id="KW-0949">S-adenosyl-L-methionine</keyword>
<dbReference type="InterPro" id="IPR049480">
    <property type="entry name" value="BVU_1015-like_N"/>
</dbReference>
<dbReference type="InterPro" id="IPR036390">
    <property type="entry name" value="WH_DNA-bd_sf"/>
</dbReference>
<evidence type="ECO:0000313" key="7">
    <source>
        <dbReference type="Proteomes" id="UP001139462"/>
    </source>
</evidence>
<gene>
    <name evidence="6" type="ORF">K8344_05880</name>
</gene>
<protein>
    <submittedName>
        <fullName evidence="6">SAM-dependent methyltransferase</fullName>
    </submittedName>
</protein>
<dbReference type="Pfam" id="PF00891">
    <property type="entry name" value="Methyltransf_2"/>
    <property type="match status" value="1"/>
</dbReference>
<dbReference type="GO" id="GO:0008171">
    <property type="term" value="F:O-methyltransferase activity"/>
    <property type="evidence" value="ECO:0007669"/>
    <property type="project" value="InterPro"/>
</dbReference>
<dbReference type="Gene3D" id="1.10.10.10">
    <property type="entry name" value="Winged helix-like DNA-binding domain superfamily/Winged helix DNA-binding domain"/>
    <property type="match status" value="1"/>
</dbReference>
<dbReference type="CDD" id="cd02440">
    <property type="entry name" value="AdoMet_MTases"/>
    <property type="match status" value="1"/>
</dbReference>
<dbReference type="PIRSF" id="PIRSF005739">
    <property type="entry name" value="O-mtase"/>
    <property type="match status" value="1"/>
</dbReference>
<dbReference type="AlphaFoldDB" id="A0A9X1QZX4"/>
<dbReference type="GO" id="GO:0032259">
    <property type="term" value="P:methylation"/>
    <property type="evidence" value="ECO:0007669"/>
    <property type="project" value="UniProtKB-KW"/>
</dbReference>
<dbReference type="Gene3D" id="3.40.50.150">
    <property type="entry name" value="Vaccinia Virus protein VP39"/>
    <property type="match status" value="1"/>
</dbReference>
<evidence type="ECO:0000259" key="4">
    <source>
        <dbReference type="Pfam" id="PF00891"/>
    </source>
</evidence>
<dbReference type="SUPFAM" id="SSF46785">
    <property type="entry name" value="Winged helix' DNA-binding domain"/>
    <property type="match status" value="1"/>
</dbReference>
<dbReference type="Pfam" id="PF21212">
    <property type="entry name" value="Dimerisation2-like_dom"/>
    <property type="match status" value="1"/>
</dbReference>
<dbReference type="PANTHER" id="PTHR43712">
    <property type="entry name" value="PUTATIVE (AFU_ORTHOLOGUE AFUA_4G14580)-RELATED"/>
    <property type="match status" value="1"/>
</dbReference>
<dbReference type="Proteomes" id="UP001139462">
    <property type="component" value="Unassembled WGS sequence"/>
</dbReference>